<dbReference type="SMART" id="SM00421">
    <property type="entry name" value="HTH_LUXR"/>
    <property type="match status" value="1"/>
</dbReference>
<dbReference type="SUPFAM" id="SSF52540">
    <property type="entry name" value="P-loop containing nucleoside triphosphate hydrolases"/>
    <property type="match status" value="1"/>
</dbReference>
<keyword evidence="2" id="KW-0238">DNA-binding</keyword>
<dbReference type="PROSITE" id="PS00622">
    <property type="entry name" value="HTH_LUXR_1"/>
    <property type="match status" value="1"/>
</dbReference>
<gene>
    <name evidence="5" type="ORF">QRT03_20530</name>
</gene>
<proteinExistence type="predicted"/>
<evidence type="ECO:0000256" key="3">
    <source>
        <dbReference type="ARBA" id="ARBA00023163"/>
    </source>
</evidence>
<sequence>MDTWPFTERDDVLAVAAAALRAHGAVILGGPAGVGKSRVARELAARVPGPVVGTVRATASAHEIPLGALLDVLPRAAVESASPDVDHVRAALDALGSDPDGVLVVDDAHLLDDVSATVIHQLARSRRVRLVVTLRSGEPTSDAVTALWKDEDAPRIDLEPFTPDQTTAVLAAVLGGPAEARAARSLHRTAGGNVLWLRHLVEGERDAGRLARHGTTWKWTGEVALSPALRDLLDARIGTLTEPQRRVLELLAVAEPLGLGMLGTLVGEAAVEDVAERGLVTVLPDGARWEVRLAHPLYGESVRATLSVPRARRMRGEISQALSRTGGRRAGDGLRRAVLDLGSDRPLDPDELVRASIQASGLRDFALAERLLRAAIGAGGGFSAKLGLAHLLDYGMRVEEADALLAEATDEATDEERHQAVVLRALSHHFQLDPPRSGEDVLAEDEARHADGHRDPAYDGIRAMIAGSAGYVDDAIATAERLLADDAQTAETVALAVFVLGLTSAVSGHHDALGPVIDRGIDAASAAISAAVATNIGYMELLDADLRGEPPRARARLDWVRGLTGPQAPMFAAQYEARYARGTGRPRATIRTLESALPSFPGHGGGWGGWGMALIAQSHGVLGDGRAARLALEEAERRRHPHIGVVGFEYDLARAWTAAAAGTPREAIETCRRGARTCRGQGALAAEALLRQTAVRLGDRDQAERLDELHRTLGSARSRLAHAHAAALTAADPDRLLGVAAELEEAGMVLEAADAAAQAAAVARADRRLVLAAEAEGRAHALAAVGEGARTPALIEAEAPVPLSAREREIALLAGEGLTNRQIAERLHVSVRTVESHVYRACTRLGLPDRAALVAVATSRRAP</sequence>
<dbReference type="PANTHER" id="PTHR44688">
    <property type="entry name" value="DNA-BINDING TRANSCRIPTIONAL ACTIVATOR DEVR_DOSR"/>
    <property type="match status" value="1"/>
</dbReference>
<dbReference type="Proteomes" id="UP001231924">
    <property type="component" value="Unassembled WGS sequence"/>
</dbReference>
<dbReference type="EMBL" id="JASVWF010000004">
    <property type="protein sequence ID" value="MDL5158365.1"/>
    <property type="molecule type" value="Genomic_DNA"/>
</dbReference>
<dbReference type="PRINTS" id="PR00038">
    <property type="entry name" value="HTHLUXR"/>
</dbReference>
<dbReference type="PROSITE" id="PS50043">
    <property type="entry name" value="HTH_LUXR_2"/>
    <property type="match status" value="1"/>
</dbReference>
<dbReference type="InterPro" id="IPR041664">
    <property type="entry name" value="AAA_16"/>
</dbReference>
<dbReference type="InterPro" id="IPR000792">
    <property type="entry name" value="Tscrpt_reg_LuxR_C"/>
</dbReference>
<dbReference type="Pfam" id="PF13191">
    <property type="entry name" value="AAA_16"/>
    <property type="match status" value="1"/>
</dbReference>
<keyword evidence="6" id="KW-1185">Reference proteome</keyword>
<dbReference type="CDD" id="cd06170">
    <property type="entry name" value="LuxR_C_like"/>
    <property type="match status" value="1"/>
</dbReference>
<name>A0ABT7MCI1_9PSEU</name>
<organism evidence="5 6">
    <name type="scientific">Actinomycetospora termitidis</name>
    <dbReference type="NCBI Taxonomy" id="3053470"/>
    <lineage>
        <taxon>Bacteria</taxon>
        <taxon>Bacillati</taxon>
        <taxon>Actinomycetota</taxon>
        <taxon>Actinomycetes</taxon>
        <taxon>Pseudonocardiales</taxon>
        <taxon>Pseudonocardiaceae</taxon>
        <taxon>Actinomycetospora</taxon>
    </lineage>
</organism>
<keyword evidence="1" id="KW-0805">Transcription regulation</keyword>
<keyword evidence="3" id="KW-0804">Transcription</keyword>
<dbReference type="PANTHER" id="PTHR44688:SF16">
    <property type="entry name" value="DNA-BINDING TRANSCRIPTIONAL ACTIVATOR DEVR_DOSR"/>
    <property type="match status" value="1"/>
</dbReference>
<evidence type="ECO:0000256" key="2">
    <source>
        <dbReference type="ARBA" id="ARBA00023125"/>
    </source>
</evidence>
<dbReference type="SMART" id="SM00382">
    <property type="entry name" value="AAA"/>
    <property type="match status" value="1"/>
</dbReference>
<dbReference type="InterPro" id="IPR003593">
    <property type="entry name" value="AAA+_ATPase"/>
</dbReference>
<evidence type="ECO:0000256" key="1">
    <source>
        <dbReference type="ARBA" id="ARBA00023015"/>
    </source>
</evidence>
<dbReference type="RefSeq" id="WP_286054888.1">
    <property type="nucleotide sequence ID" value="NZ_JASVWF010000004.1"/>
</dbReference>
<reference evidence="5 6" key="1">
    <citation type="submission" date="2023-06" db="EMBL/GenBank/DDBJ databases">
        <title>Actinomycetospora Odt1-22.</title>
        <authorList>
            <person name="Supong K."/>
        </authorList>
    </citation>
    <scope>NUCLEOTIDE SEQUENCE [LARGE SCALE GENOMIC DNA]</scope>
    <source>
        <strain evidence="5 6">Odt1-22</strain>
    </source>
</reference>
<feature type="domain" description="HTH luxR-type" evidence="4">
    <location>
        <begin position="796"/>
        <end position="861"/>
    </location>
</feature>
<comment type="caution">
    <text evidence="5">The sequence shown here is derived from an EMBL/GenBank/DDBJ whole genome shotgun (WGS) entry which is preliminary data.</text>
</comment>
<evidence type="ECO:0000259" key="4">
    <source>
        <dbReference type="PROSITE" id="PS50043"/>
    </source>
</evidence>
<dbReference type="Gene3D" id="3.40.50.300">
    <property type="entry name" value="P-loop containing nucleotide triphosphate hydrolases"/>
    <property type="match status" value="1"/>
</dbReference>
<dbReference type="Gene3D" id="1.10.10.10">
    <property type="entry name" value="Winged helix-like DNA-binding domain superfamily/Winged helix DNA-binding domain"/>
    <property type="match status" value="1"/>
</dbReference>
<dbReference type="Pfam" id="PF00196">
    <property type="entry name" value="GerE"/>
    <property type="match status" value="1"/>
</dbReference>
<dbReference type="SUPFAM" id="SSF46894">
    <property type="entry name" value="C-terminal effector domain of the bipartite response regulators"/>
    <property type="match status" value="1"/>
</dbReference>
<protein>
    <submittedName>
        <fullName evidence="5">LuxR C-terminal-related transcriptional regulator</fullName>
    </submittedName>
</protein>
<dbReference type="InterPro" id="IPR036388">
    <property type="entry name" value="WH-like_DNA-bd_sf"/>
</dbReference>
<dbReference type="InterPro" id="IPR027417">
    <property type="entry name" value="P-loop_NTPase"/>
</dbReference>
<dbReference type="InterPro" id="IPR016032">
    <property type="entry name" value="Sig_transdc_resp-reg_C-effctor"/>
</dbReference>
<evidence type="ECO:0000313" key="5">
    <source>
        <dbReference type="EMBL" id="MDL5158365.1"/>
    </source>
</evidence>
<evidence type="ECO:0000313" key="6">
    <source>
        <dbReference type="Proteomes" id="UP001231924"/>
    </source>
</evidence>
<accession>A0ABT7MCI1</accession>